<proteinExistence type="predicted"/>
<reference evidence="2" key="1">
    <citation type="journal article" date="2019" name="Int. J. Syst. Evol. Microbiol.">
        <title>The Global Catalogue of Microorganisms (GCM) 10K type strain sequencing project: providing services to taxonomists for standard genome sequencing and annotation.</title>
        <authorList>
            <consortium name="The Broad Institute Genomics Platform"/>
            <consortium name="The Broad Institute Genome Sequencing Center for Infectious Disease"/>
            <person name="Wu L."/>
            <person name="Ma J."/>
        </authorList>
    </citation>
    <scope>NUCLEOTIDE SEQUENCE [LARGE SCALE GENOMIC DNA]</scope>
    <source>
        <strain evidence="2">JCM 16545</strain>
    </source>
</reference>
<dbReference type="Proteomes" id="UP001597297">
    <property type="component" value="Unassembled WGS sequence"/>
</dbReference>
<keyword evidence="2" id="KW-1185">Reference proteome</keyword>
<name>A0ABW5E0H2_9BACT</name>
<sequence>MDWAKKSRKIQDSAVVGAVINLGHCFDLFDQAAIHSLTELYPVFSNLYKSAGKDLPMNQQGFQDDPDNLKRHLDCTMINWAMDFLELEGKHYDSVRGLFPEGRPAFEGSGIMAKSHIQIAIRNTACIVGYFRPS</sequence>
<dbReference type="RefSeq" id="WP_377093106.1">
    <property type="nucleotide sequence ID" value="NZ_JBHSJM010000001.1"/>
</dbReference>
<comment type="caution">
    <text evidence="1">The sequence shown here is derived from an EMBL/GenBank/DDBJ whole genome shotgun (WGS) entry which is preliminary data.</text>
</comment>
<gene>
    <name evidence="1" type="ORF">ACFSQZ_02850</name>
</gene>
<accession>A0ABW5E0H2</accession>
<dbReference type="EMBL" id="JBHUJC010000009">
    <property type="protein sequence ID" value="MFD2275398.1"/>
    <property type="molecule type" value="Genomic_DNA"/>
</dbReference>
<organism evidence="1 2">
    <name type="scientific">Rubritalea spongiae</name>
    <dbReference type="NCBI Taxonomy" id="430797"/>
    <lineage>
        <taxon>Bacteria</taxon>
        <taxon>Pseudomonadati</taxon>
        <taxon>Verrucomicrobiota</taxon>
        <taxon>Verrucomicrobiia</taxon>
        <taxon>Verrucomicrobiales</taxon>
        <taxon>Rubritaleaceae</taxon>
        <taxon>Rubritalea</taxon>
    </lineage>
</organism>
<evidence type="ECO:0000313" key="1">
    <source>
        <dbReference type="EMBL" id="MFD2275398.1"/>
    </source>
</evidence>
<protein>
    <submittedName>
        <fullName evidence="1">Uncharacterized protein</fullName>
    </submittedName>
</protein>
<evidence type="ECO:0000313" key="2">
    <source>
        <dbReference type="Proteomes" id="UP001597297"/>
    </source>
</evidence>